<keyword evidence="2" id="KW-0808">Transferase</keyword>
<evidence type="ECO:0000313" key="5">
    <source>
        <dbReference type="EMBL" id="SLN24893.1"/>
    </source>
</evidence>
<dbReference type="InterPro" id="IPR050602">
    <property type="entry name" value="Malonyl-ACP_OMT"/>
</dbReference>
<reference evidence="5 6" key="1">
    <citation type="submission" date="2017-03" db="EMBL/GenBank/DDBJ databases">
        <authorList>
            <person name="Afonso C.L."/>
            <person name="Miller P.J."/>
            <person name="Scott M.A."/>
            <person name="Spackman E."/>
            <person name="Goraichik I."/>
            <person name="Dimitrov K.M."/>
            <person name="Suarez D.L."/>
            <person name="Swayne D.E."/>
        </authorList>
    </citation>
    <scope>NUCLEOTIDE SEQUENCE [LARGE SCALE GENOMIC DNA]</scope>
    <source>
        <strain evidence="5 6">CECT 7680</strain>
    </source>
</reference>
<dbReference type="InterPro" id="IPR013216">
    <property type="entry name" value="Methyltransf_11"/>
</dbReference>
<feature type="region of interest" description="Disordered" evidence="3">
    <location>
        <begin position="246"/>
        <end position="282"/>
    </location>
</feature>
<dbReference type="RefSeq" id="WP_085867618.1">
    <property type="nucleotide sequence ID" value="NZ_FWFQ01000005.1"/>
</dbReference>
<evidence type="ECO:0000256" key="3">
    <source>
        <dbReference type="SAM" id="MobiDB-lite"/>
    </source>
</evidence>
<evidence type="ECO:0000259" key="4">
    <source>
        <dbReference type="Pfam" id="PF08241"/>
    </source>
</evidence>
<dbReference type="InterPro" id="IPR029063">
    <property type="entry name" value="SAM-dependent_MTases_sf"/>
</dbReference>
<dbReference type="SUPFAM" id="SSF53335">
    <property type="entry name" value="S-adenosyl-L-methionine-dependent methyltransferases"/>
    <property type="match status" value="1"/>
</dbReference>
<organism evidence="5 6">
    <name type="scientific">Pseudoruegeria aquimaris</name>
    <dbReference type="NCBI Taxonomy" id="393663"/>
    <lineage>
        <taxon>Bacteria</taxon>
        <taxon>Pseudomonadati</taxon>
        <taxon>Pseudomonadota</taxon>
        <taxon>Alphaproteobacteria</taxon>
        <taxon>Rhodobacterales</taxon>
        <taxon>Roseobacteraceae</taxon>
        <taxon>Pseudoruegeria</taxon>
    </lineage>
</organism>
<evidence type="ECO:0000313" key="6">
    <source>
        <dbReference type="Proteomes" id="UP000193409"/>
    </source>
</evidence>
<name>A0A1Y5RX23_9RHOB</name>
<dbReference type="AlphaFoldDB" id="A0A1Y5RX23"/>
<dbReference type="GO" id="GO:0008757">
    <property type="term" value="F:S-adenosylmethionine-dependent methyltransferase activity"/>
    <property type="evidence" value="ECO:0007669"/>
    <property type="project" value="InterPro"/>
</dbReference>
<dbReference type="Pfam" id="PF08241">
    <property type="entry name" value="Methyltransf_11"/>
    <property type="match status" value="1"/>
</dbReference>
<protein>
    <recommendedName>
        <fullName evidence="4">Methyltransferase type 11 domain-containing protein</fullName>
    </recommendedName>
</protein>
<keyword evidence="1" id="KW-0489">Methyltransferase</keyword>
<dbReference type="Gene3D" id="3.40.50.150">
    <property type="entry name" value="Vaccinia Virus protein VP39"/>
    <property type="match status" value="1"/>
</dbReference>
<dbReference type="Proteomes" id="UP000193409">
    <property type="component" value="Unassembled WGS sequence"/>
</dbReference>
<evidence type="ECO:0000256" key="2">
    <source>
        <dbReference type="ARBA" id="ARBA00022679"/>
    </source>
</evidence>
<dbReference type="CDD" id="cd02440">
    <property type="entry name" value="AdoMet_MTases"/>
    <property type="match status" value="1"/>
</dbReference>
<feature type="domain" description="Methyltransferase type 11" evidence="4">
    <location>
        <begin position="71"/>
        <end position="119"/>
    </location>
</feature>
<gene>
    <name evidence="5" type="ORF">PSA7680_01061</name>
</gene>
<dbReference type="OrthoDB" id="9793723at2"/>
<evidence type="ECO:0000256" key="1">
    <source>
        <dbReference type="ARBA" id="ARBA00022603"/>
    </source>
</evidence>
<dbReference type="GO" id="GO:0032259">
    <property type="term" value="P:methylation"/>
    <property type="evidence" value="ECO:0007669"/>
    <property type="project" value="UniProtKB-KW"/>
</dbReference>
<keyword evidence="6" id="KW-1185">Reference proteome</keyword>
<sequence length="282" mass="30460">MSSPTPITDPKALARARARAARAAEPALFLQEEALFEIKERLAEVNRTFSKIAVITPWPDLWAPAFPDAEVIVDGADVLPFRDPPYDLVIHAMGLHWAADVVGQLIQCRHALRPDGLFLGAALGGQTLHELRAALAQAEARVSGGLSPRVLPMAEIRDLGGLLQRAGFALPVADSATQTALYRDIFHLAADLRAMGETNVLSARRKNFTPRALFTEAQAIYAEAFGRDARLPATFEMIFLTGWAPDESQPKPLRPGSAARRLAEALNTEETPLPGTKSSGGD</sequence>
<dbReference type="PANTHER" id="PTHR13090:SF1">
    <property type="entry name" value="ARGININE-HYDROXYLASE NDUFAF5, MITOCHONDRIAL"/>
    <property type="match status" value="1"/>
</dbReference>
<accession>A0A1Y5RX23</accession>
<dbReference type="EMBL" id="FWFQ01000005">
    <property type="protein sequence ID" value="SLN24893.1"/>
    <property type="molecule type" value="Genomic_DNA"/>
</dbReference>
<proteinExistence type="predicted"/>
<dbReference type="PANTHER" id="PTHR13090">
    <property type="entry name" value="ARGININE-HYDROXYLASE NDUFAF5, MITOCHONDRIAL"/>
    <property type="match status" value="1"/>
</dbReference>